<gene>
    <name evidence="1" type="ORF">JN11_03957</name>
</gene>
<protein>
    <recommendedName>
        <fullName evidence="3">Sulfotransferase family protein</fullName>
    </recommendedName>
</protein>
<evidence type="ECO:0008006" key="3">
    <source>
        <dbReference type="Google" id="ProtNLM"/>
    </source>
</evidence>
<dbReference type="OrthoDB" id="5380394at2"/>
<reference evidence="1 2" key="1">
    <citation type="submission" date="2019-07" db="EMBL/GenBank/DDBJ databases">
        <title>Genomic Encyclopedia of Archaeal and Bacterial Type Strains, Phase II (KMG-II): from individual species to whole genera.</title>
        <authorList>
            <person name="Goeker M."/>
        </authorList>
    </citation>
    <scope>NUCLEOTIDE SEQUENCE [LARGE SCALE GENOMIC DNA]</scope>
    <source>
        <strain evidence="1 2">ATCC BAA-1854</strain>
    </source>
</reference>
<dbReference type="SUPFAM" id="SSF52540">
    <property type="entry name" value="P-loop containing nucleoside triphosphate hydrolases"/>
    <property type="match status" value="1"/>
</dbReference>
<dbReference type="AlphaFoldDB" id="A0A562TS15"/>
<dbReference type="Gene3D" id="3.40.50.300">
    <property type="entry name" value="P-loop containing nucleotide triphosphate hydrolases"/>
    <property type="match status" value="1"/>
</dbReference>
<proteinExistence type="predicted"/>
<keyword evidence="2" id="KW-1185">Reference proteome</keyword>
<comment type="caution">
    <text evidence="1">The sequence shown here is derived from an EMBL/GenBank/DDBJ whole genome shotgun (WGS) entry which is preliminary data.</text>
</comment>
<name>A0A562TS15_9SPHI</name>
<sequence length="318" mass="37237">MNQSEHPLKSWIPYKLDLKNDDSLLCKWLNTFNKPYIEPFFDETISKCKALDQHILKFISAADLRVLEDWAAGIEKVEPTAFIFHISRCGSTLVSQLLGMNEQNISLAEVPFFDDILRLPLKKSDVKELYTGKLLSAAIKFYGQRRFGTETNLFIKTDSWHVFYYKKIRQLYPEVPFVFLYRTPDEVFNSHLKKSGMQAVQGLIEPELFGLDNVEVVHMPQREYIAKMIERYLEMYLEIIESDKLSLFLDYKEGIIPIVKKIAAFTKVEIDEDELSTMENRIQYHSKYPNEAFSEKKVISVIPELERAFELYGKMEIK</sequence>
<evidence type="ECO:0000313" key="1">
    <source>
        <dbReference type="EMBL" id="TWI96223.1"/>
    </source>
</evidence>
<accession>A0A562TS15</accession>
<dbReference type="RefSeq" id="WP_144915251.1">
    <property type="nucleotide sequence ID" value="NZ_VLLI01000013.1"/>
</dbReference>
<organism evidence="1 2">
    <name type="scientific">Mucilaginibacter frigoritolerans</name>
    <dbReference type="NCBI Taxonomy" id="652788"/>
    <lineage>
        <taxon>Bacteria</taxon>
        <taxon>Pseudomonadati</taxon>
        <taxon>Bacteroidota</taxon>
        <taxon>Sphingobacteriia</taxon>
        <taxon>Sphingobacteriales</taxon>
        <taxon>Sphingobacteriaceae</taxon>
        <taxon>Mucilaginibacter</taxon>
    </lineage>
</organism>
<dbReference type="EMBL" id="VLLI01000013">
    <property type="protein sequence ID" value="TWI96223.1"/>
    <property type="molecule type" value="Genomic_DNA"/>
</dbReference>
<evidence type="ECO:0000313" key="2">
    <source>
        <dbReference type="Proteomes" id="UP000317010"/>
    </source>
</evidence>
<dbReference type="InterPro" id="IPR027417">
    <property type="entry name" value="P-loop_NTPase"/>
</dbReference>
<dbReference type="Proteomes" id="UP000317010">
    <property type="component" value="Unassembled WGS sequence"/>
</dbReference>